<accession>A0AAN6RYD8</accession>
<evidence type="ECO:0000256" key="1">
    <source>
        <dbReference type="SAM" id="MobiDB-lite"/>
    </source>
</evidence>
<feature type="compositionally biased region" description="Polar residues" evidence="1">
    <location>
        <begin position="18"/>
        <end position="30"/>
    </location>
</feature>
<sequence>MSTGAFPTKYTETETEDSAMTSTPNPTDSGKGSGGQTKTYRGEYMAAEAADTARQGGGSLMAWPADEPYVLPTLGVEGRQITGGLGYKTATRAMWKRS</sequence>
<name>A0AAN6RYD8_9PEZI</name>
<protein>
    <submittedName>
        <fullName evidence="2">Uncharacterized protein</fullName>
    </submittedName>
</protein>
<dbReference type="AlphaFoldDB" id="A0AAN6RYD8"/>
<proteinExistence type="predicted"/>
<keyword evidence="3" id="KW-1185">Reference proteome</keyword>
<dbReference type="Proteomes" id="UP001303473">
    <property type="component" value="Unassembled WGS sequence"/>
</dbReference>
<gene>
    <name evidence="2" type="ORF">QBC46DRAFT_348367</name>
</gene>
<feature type="region of interest" description="Disordered" evidence="1">
    <location>
        <begin position="1"/>
        <end position="40"/>
    </location>
</feature>
<evidence type="ECO:0000313" key="3">
    <source>
        <dbReference type="Proteomes" id="UP001303473"/>
    </source>
</evidence>
<dbReference type="EMBL" id="MU854091">
    <property type="protein sequence ID" value="KAK3933694.1"/>
    <property type="molecule type" value="Genomic_DNA"/>
</dbReference>
<reference evidence="3" key="1">
    <citation type="journal article" date="2023" name="Mol. Phylogenet. Evol.">
        <title>Genome-scale phylogeny and comparative genomics of the fungal order Sordariales.</title>
        <authorList>
            <person name="Hensen N."/>
            <person name="Bonometti L."/>
            <person name="Westerberg I."/>
            <person name="Brannstrom I.O."/>
            <person name="Guillou S."/>
            <person name="Cros-Aarteil S."/>
            <person name="Calhoun S."/>
            <person name="Haridas S."/>
            <person name="Kuo A."/>
            <person name="Mondo S."/>
            <person name="Pangilinan J."/>
            <person name="Riley R."/>
            <person name="LaButti K."/>
            <person name="Andreopoulos B."/>
            <person name="Lipzen A."/>
            <person name="Chen C."/>
            <person name="Yan M."/>
            <person name="Daum C."/>
            <person name="Ng V."/>
            <person name="Clum A."/>
            <person name="Steindorff A."/>
            <person name="Ohm R.A."/>
            <person name="Martin F."/>
            <person name="Silar P."/>
            <person name="Natvig D.O."/>
            <person name="Lalanne C."/>
            <person name="Gautier V."/>
            <person name="Ament-Velasquez S.L."/>
            <person name="Kruys A."/>
            <person name="Hutchinson M.I."/>
            <person name="Powell A.J."/>
            <person name="Barry K."/>
            <person name="Miller A.N."/>
            <person name="Grigoriev I.V."/>
            <person name="Debuchy R."/>
            <person name="Gladieux P."/>
            <person name="Hiltunen Thoren M."/>
            <person name="Johannesson H."/>
        </authorList>
    </citation>
    <scope>NUCLEOTIDE SEQUENCE [LARGE SCALE GENOMIC DNA]</scope>
    <source>
        <strain evidence="3">CBS 340.73</strain>
    </source>
</reference>
<evidence type="ECO:0000313" key="2">
    <source>
        <dbReference type="EMBL" id="KAK3933694.1"/>
    </source>
</evidence>
<organism evidence="2 3">
    <name type="scientific">Diplogelasinospora grovesii</name>
    <dbReference type="NCBI Taxonomy" id="303347"/>
    <lineage>
        <taxon>Eukaryota</taxon>
        <taxon>Fungi</taxon>
        <taxon>Dikarya</taxon>
        <taxon>Ascomycota</taxon>
        <taxon>Pezizomycotina</taxon>
        <taxon>Sordariomycetes</taxon>
        <taxon>Sordariomycetidae</taxon>
        <taxon>Sordariales</taxon>
        <taxon>Diplogelasinosporaceae</taxon>
        <taxon>Diplogelasinospora</taxon>
    </lineage>
</organism>
<comment type="caution">
    <text evidence="2">The sequence shown here is derived from an EMBL/GenBank/DDBJ whole genome shotgun (WGS) entry which is preliminary data.</text>
</comment>